<dbReference type="EMBL" id="BKAG01000100">
    <property type="protein sequence ID" value="GEP46425.1"/>
    <property type="molecule type" value="Genomic_DNA"/>
</dbReference>
<dbReference type="Proteomes" id="UP000321577">
    <property type="component" value="Unassembled WGS sequence"/>
</dbReference>
<sequence>MFSLSNKTAVITGAGSGIGQAIAMLFARQGAHVEVLDLKLEAAQGTVEQIIAEGGSARAGAVDVADQAAVKGVFAEISSRVPSLDILVNNAGIAHIGTVLTTEEADLDKLYNVNIKGVYNCAQAAIDRMVPQGGGVILNMCSIAAQMGLADRFAYSMTKGAVLMMTYSMAKDFIKQGIRCNCICPARVHTPFVDGYLATTYPGREAEMFQKLSEAQPIGRMARPDEIAALALYLCSDEAGFVTGSSYPIDGGAVNLR</sequence>
<organism evidence="3 4">
    <name type="scientific">Brevifollis gellanilyticus</name>
    <dbReference type="NCBI Taxonomy" id="748831"/>
    <lineage>
        <taxon>Bacteria</taxon>
        <taxon>Pseudomonadati</taxon>
        <taxon>Verrucomicrobiota</taxon>
        <taxon>Verrucomicrobiia</taxon>
        <taxon>Verrucomicrobiales</taxon>
        <taxon>Verrucomicrobiaceae</taxon>
    </lineage>
</organism>
<dbReference type="InterPro" id="IPR002347">
    <property type="entry name" value="SDR_fam"/>
</dbReference>
<dbReference type="Gene3D" id="3.40.50.720">
    <property type="entry name" value="NAD(P)-binding Rossmann-like Domain"/>
    <property type="match status" value="1"/>
</dbReference>
<evidence type="ECO:0000313" key="3">
    <source>
        <dbReference type="EMBL" id="GEP46425.1"/>
    </source>
</evidence>
<comment type="similarity">
    <text evidence="1">Belongs to the short-chain dehydrogenases/reductases (SDR) family.</text>
</comment>
<dbReference type="OrthoDB" id="9803333at2"/>
<dbReference type="PRINTS" id="PR00081">
    <property type="entry name" value="GDHRDH"/>
</dbReference>
<keyword evidence="4" id="KW-1185">Reference proteome</keyword>
<dbReference type="PANTHER" id="PTHR43477:SF1">
    <property type="entry name" value="DIHYDROANTICAPSIN 7-DEHYDROGENASE"/>
    <property type="match status" value="1"/>
</dbReference>
<evidence type="ECO:0000256" key="2">
    <source>
        <dbReference type="ARBA" id="ARBA00023002"/>
    </source>
</evidence>
<dbReference type="PROSITE" id="PS00061">
    <property type="entry name" value="ADH_SHORT"/>
    <property type="match status" value="1"/>
</dbReference>
<dbReference type="InterPro" id="IPR036291">
    <property type="entry name" value="NAD(P)-bd_dom_sf"/>
</dbReference>
<dbReference type="InterPro" id="IPR020904">
    <property type="entry name" value="Sc_DH/Rdtase_CS"/>
</dbReference>
<dbReference type="GO" id="GO:0016491">
    <property type="term" value="F:oxidoreductase activity"/>
    <property type="evidence" value="ECO:0007669"/>
    <property type="project" value="UniProtKB-KW"/>
</dbReference>
<dbReference type="CDD" id="cd05233">
    <property type="entry name" value="SDR_c"/>
    <property type="match status" value="1"/>
</dbReference>
<dbReference type="SUPFAM" id="SSF51735">
    <property type="entry name" value="NAD(P)-binding Rossmann-fold domains"/>
    <property type="match status" value="1"/>
</dbReference>
<dbReference type="PANTHER" id="PTHR43477">
    <property type="entry name" value="DIHYDROANTICAPSIN 7-DEHYDROGENASE"/>
    <property type="match status" value="1"/>
</dbReference>
<evidence type="ECO:0000313" key="4">
    <source>
        <dbReference type="Proteomes" id="UP000321577"/>
    </source>
</evidence>
<dbReference type="Pfam" id="PF13561">
    <property type="entry name" value="adh_short_C2"/>
    <property type="match status" value="1"/>
</dbReference>
<dbReference type="PRINTS" id="PR00080">
    <property type="entry name" value="SDRFAMILY"/>
</dbReference>
<dbReference type="InterPro" id="IPR051122">
    <property type="entry name" value="SDR_DHRS6-like"/>
</dbReference>
<keyword evidence="2" id="KW-0560">Oxidoreductase</keyword>
<name>A0A512MI60_9BACT</name>
<dbReference type="RefSeq" id="WP_146856282.1">
    <property type="nucleotide sequence ID" value="NZ_BKAG01000100.1"/>
</dbReference>
<comment type="caution">
    <text evidence="3">The sequence shown here is derived from an EMBL/GenBank/DDBJ whole genome shotgun (WGS) entry which is preliminary data.</text>
</comment>
<dbReference type="NCBIfam" id="NF005559">
    <property type="entry name" value="PRK07231.1"/>
    <property type="match status" value="1"/>
</dbReference>
<dbReference type="AlphaFoldDB" id="A0A512MI60"/>
<dbReference type="FunFam" id="3.40.50.720:FF:000084">
    <property type="entry name" value="Short-chain dehydrogenase reductase"/>
    <property type="match status" value="1"/>
</dbReference>
<accession>A0A512MI60</accession>
<protein>
    <submittedName>
        <fullName evidence="3">Short-chain dehydrogenase</fullName>
    </submittedName>
</protein>
<gene>
    <name evidence="3" type="ORF">BGE01nite_57160</name>
</gene>
<reference evidence="3 4" key="1">
    <citation type="submission" date="2019-07" db="EMBL/GenBank/DDBJ databases">
        <title>Whole genome shotgun sequence of Brevifollis gellanilyticus NBRC 108608.</title>
        <authorList>
            <person name="Hosoyama A."/>
            <person name="Uohara A."/>
            <person name="Ohji S."/>
            <person name="Ichikawa N."/>
        </authorList>
    </citation>
    <scope>NUCLEOTIDE SEQUENCE [LARGE SCALE GENOMIC DNA]</scope>
    <source>
        <strain evidence="3 4">NBRC 108608</strain>
    </source>
</reference>
<proteinExistence type="inferred from homology"/>
<evidence type="ECO:0000256" key="1">
    <source>
        <dbReference type="ARBA" id="ARBA00006484"/>
    </source>
</evidence>